<dbReference type="PANTHER" id="PTHR45832">
    <property type="entry name" value="SERINE/THREONINE-PROTEIN KINASE SAMKA-RELATED-RELATED"/>
    <property type="match status" value="1"/>
</dbReference>
<dbReference type="Pfam" id="PF00069">
    <property type="entry name" value="Pkinase"/>
    <property type="match status" value="1"/>
</dbReference>
<dbReference type="Gene3D" id="3.90.810.10">
    <property type="entry name" value="CRIB domain"/>
    <property type="match status" value="1"/>
</dbReference>
<evidence type="ECO:0000256" key="1">
    <source>
        <dbReference type="ARBA" id="ARBA00008874"/>
    </source>
</evidence>
<evidence type="ECO:0008006" key="11">
    <source>
        <dbReference type="Google" id="ProtNLM"/>
    </source>
</evidence>
<evidence type="ECO:0000259" key="7">
    <source>
        <dbReference type="PROSITE" id="PS50011"/>
    </source>
</evidence>
<dbReference type="SUPFAM" id="SSF56112">
    <property type="entry name" value="Protein kinase-like (PK-like)"/>
    <property type="match status" value="1"/>
</dbReference>
<dbReference type="InterPro" id="IPR000095">
    <property type="entry name" value="CRIB_dom"/>
</dbReference>
<dbReference type="Gene3D" id="1.10.510.10">
    <property type="entry name" value="Transferase(Phosphotransferase) domain 1"/>
    <property type="match status" value="1"/>
</dbReference>
<dbReference type="Proteomes" id="UP000242287">
    <property type="component" value="Unassembled WGS sequence"/>
</dbReference>
<feature type="region of interest" description="Disordered" evidence="6">
    <location>
        <begin position="672"/>
        <end position="692"/>
    </location>
</feature>
<feature type="compositionally biased region" description="Polar residues" evidence="6">
    <location>
        <begin position="52"/>
        <end position="67"/>
    </location>
</feature>
<dbReference type="OrthoDB" id="248923at2759"/>
<dbReference type="GO" id="GO:0106310">
    <property type="term" value="F:protein serine kinase activity"/>
    <property type="evidence" value="ECO:0007669"/>
    <property type="project" value="RHEA"/>
</dbReference>
<evidence type="ECO:0000256" key="6">
    <source>
        <dbReference type="SAM" id="MobiDB-lite"/>
    </source>
</evidence>
<accession>A0A2A9N7D0</accession>
<dbReference type="EMBL" id="KZ302214">
    <property type="protein sequence ID" value="PFH46285.1"/>
    <property type="molecule type" value="Genomic_DNA"/>
</dbReference>
<organism evidence="9 10">
    <name type="scientific">Amanita thiersii Skay4041</name>
    <dbReference type="NCBI Taxonomy" id="703135"/>
    <lineage>
        <taxon>Eukaryota</taxon>
        <taxon>Fungi</taxon>
        <taxon>Dikarya</taxon>
        <taxon>Basidiomycota</taxon>
        <taxon>Agaricomycotina</taxon>
        <taxon>Agaricomycetes</taxon>
        <taxon>Agaricomycetidae</taxon>
        <taxon>Agaricales</taxon>
        <taxon>Pluteineae</taxon>
        <taxon>Amanitaceae</taxon>
        <taxon>Amanita</taxon>
    </lineage>
</organism>
<evidence type="ECO:0000256" key="3">
    <source>
        <dbReference type="ARBA" id="ARBA00022840"/>
    </source>
</evidence>
<dbReference type="PROSITE" id="PS50011">
    <property type="entry name" value="PROTEIN_KINASE_DOM"/>
    <property type="match status" value="1"/>
</dbReference>
<dbReference type="InterPro" id="IPR020635">
    <property type="entry name" value="Tyr_kinase_cat_dom"/>
</dbReference>
<evidence type="ECO:0000313" key="10">
    <source>
        <dbReference type="Proteomes" id="UP000242287"/>
    </source>
</evidence>
<keyword evidence="2" id="KW-0547">Nucleotide-binding</keyword>
<feature type="compositionally biased region" description="Polar residues" evidence="6">
    <location>
        <begin position="803"/>
        <end position="816"/>
    </location>
</feature>
<feature type="compositionally biased region" description="Low complexity" evidence="6">
    <location>
        <begin position="678"/>
        <end position="692"/>
    </location>
</feature>
<feature type="domain" description="Protein kinase" evidence="7">
    <location>
        <begin position="920"/>
        <end position="1193"/>
    </location>
</feature>
<reference evidence="9 10" key="1">
    <citation type="submission" date="2014-02" db="EMBL/GenBank/DDBJ databases">
        <title>Transposable element dynamics among asymbiotic and ectomycorrhizal Amanita fungi.</title>
        <authorList>
            <consortium name="DOE Joint Genome Institute"/>
            <person name="Hess J."/>
            <person name="Skrede I."/>
            <person name="Wolfe B."/>
            <person name="LaButti K."/>
            <person name="Ohm R.A."/>
            <person name="Grigoriev I.V."/>
            <person name="Pringle A."/>
        </authorList>
    </citation>
    <scope>NUCLEOTIDE SEQUENCE [LARGE SCALE GENOMIC DNA]</scope>
    <source>
        <strain evidence="9 10">SKay4041</strain>
    </source>
</reference>
<keyword evidence="3" id="KW-0067">ATP-binding</keyword>
<feature type="region of interest" description="Disordered" evidence="6">
    <location>
        <begin position="337"/>
        <end position="444"/>
    </location>
</feature>
<dbReference type="InterPro" id="IPR051931">
    <property type="entry name" value="PAK3-like"/>
</dbReference>
<evidence type="ECO:0000259" key="8">
    <source>
        <dbReference type="PROSITE" id="PS50108"/>
    </source>
</evidence>
<evidence type="ECO:0000256" key="4">
    <source>
        <dbReference type="ARBA" id="ARBA00047899"/>
    </source>
</evidence>
<feature type="compositionally biased region" description="Polar residues" evidence="6">
    <location>
        <begin position="282"/>
        <end position="293"/>
    </location>
</feature>
<evidence type="ECO:0000313" key="9">
    <source>
        <dbReference type="EMBL" id="PFH46285.1"/>
    </source>
</evidence>
<evidence type="ECO:0000256" key="2">
    <source>
        <dbReference type="ARBA" id="ARBA00022741"/>
    </source>
</evidence>
<dbReference type="InterPro" id="IPR036936">
    <property type="entry name" value="CRIB_dom_sf"/>
</dbReference>
<feature type="compositionally biased region" description="Basic residues" evidence="6">
    <location>
        <begin position="137"/>
        <end position="146"/>
    </location>
</feature>
<gene>
    <name evidence="9" type="ORF">AMATHDRAFT_8016</name>
</gene>
<feature type="region of interest" description="Disordered" evidence="6">
    <location>
        <begin position="1"/>
        <end position="165"/>
    </location>
</feature>
<feature type="compositionally biased region" description="Low complexity" evidence="6">
    <location>
        <begin position="95"/>
        <end position="122"/>
    </location>
</feature>
<dbReference type="GO" id="GO:0004674">
    <property type="term" value="F:protein serine/threonine kinase activity"/>
    <property type="evidence" value="ECO:0007669"/>
    <property type="project" value="UniProtKB-EC"/>
</dbReference>
<feature type="compositionally biased region" description="Polar residues" evidence="6">
    <location>
        <begin position="782"/>
        <end position="792"/>
    </location>
</feature>
<feature type="compositionally biased region" description="Polar residues" evidence="6">
    <location>
        <begin position="85"/>
        <end position="94"/>
    </location>
</feature>
<feature type="compositionally biased region" description="Low complexity" evidence="6">
    <location>
        <begin position="573"/>
        <end position="584"/>
    </location>
</feature>
<dbReference type="InterPro" id="IPR000719">
    <property type="entry name" value="Prot_kinase_dom"/>
</dbReference>
<feature type="domain" description="CRIB" evidence="8">
    <location>
        <begin position="162"/>
        <end position="175"/>
    </location>
</feature>
<dbReference type="AlphaFoldDB" id="A0A2A9N7D0"/>
<comment type="similarity">
    <text evidence="1">Belongs to the protein kinase superfamily. STE Ser/Thr protein kinase family. STE20 subfamily.</text>
</comment>
<dbReference type="GO" id="GO:0005524">
    <property type="term" value="F:ATP binding"/>
    <property type="evidence" value="ECO:0007669"/>
    <property type="project" value="UniProtKB-KW"/>
</dbReference>
<dbReference type="PROSITE" id="PS50108">
    <property type="entry name" value="CRIB"/>
    <property type="match status" value="1"/>
</dbReference>
<sequence length="1222" mass="133213">MGDMANTTSGPSLTNNSTNKSARYSTLKVLQFMSKDKNQRPPPPPPKDPCYTNRSHTSLSPDTLSLPPQSPMSPYYHHHQHHQFSNRTSPDPTQSSVSLLSSAASAKSSAVDTTQSQTSQRQSRLKAKASSLFTFVKRNKSLTRKNKNADRPPSPPSDDAGISMPWNFQHNIHVDEGFVGLPPSWTTQLVSAGATKEEIAAAIQARRMAALSQGQQQLYEGRPQTPNLPLFNIAPGQSPSSPILTHPSQRTTSLPRRQPSDASLNSFNSRPKSPSLPLIASRNLTSPSSASLHSNRTTTTNSSRNPASQNHHTQQSSIHHEAAPSISLSLVSQSEAIDGQGTDQIHPESFHASSPLDEHPSTPPRRPYHVVNASPYLTSPPPAYSQSGISYVPDRKATLDLEDGPLPADSTDATPSHRTHKSSESNGKTFNPAGRRASIIRNKRNSVLPPRLSLHKTTDSLDLSSWSADVLSGISSSGFSSSPGFALEQSKKTSSTGITTPHSQPSSSKSLPDPLRPSTNLERKVSDPQERRPTKYPPPSLSVPPIMLQGEDSDDSRQEGDDSPAPPSGWAEPASAVRRSPSSPLHHELSPHLSPPLPDVDSPVDKSINMSGGRPVVREEINPEYVLPLKVKGENKLLPKVPDQITKRRLNQVKSFEGPEDDPDESFLHVENKRDSSNRYSSQSRASTVSTTSTATITGYMDKVSVVRNASVVRRMVPRVLDNSDLAMGLAQKGGMNHELAISRLPPLGVNHVKHPSSPLSSHFESEEGSASGSVSSSSPSQDHATPTTDTDSPLKYYMGSAITPSPSKMNFSITPTRPPLEARIPTTGTFGVPRDYIDENEAEDAEPLDSGGTTGGTMQRPTIVIHTSDKLTSPLSNTIATPIGGTPLTPQLRYRGWLSEVVKPLEQFIDEAVEPRDHYINLQEIAEGDSGSVFAAQLANKDLRKLRLPEKLKAQDRETLDRGEPVAVAIKSIAILPSGSPKLLDLERELKLMRGLSHEHVLGMDALYVDLVEDSLWIRMELMERSLADVVSLAEHGLKLPDRVIAGFAKDVLQALQFIQQHHIAHRDVRSDNLLINIHGVLKLADFSAAVQVSPSSPMRSDVVGVAYWQAPEIRSPPYNALKVDIWSLGATIWELAESEPPFASTQQLADQWPTLSKPKMFSSAFHDFLRRCSEPAATRPSAQELCKHPYMNNACGRSVIQQVLAHCMTIEKQIQDEMES</sequence>
<protein>
    <recommendedName>
        <fullName evidence="11">Protein kinase domain-containing protein</fullName>
    </recommendedName>
</protein>
<comment type="catalytic activity">
    <reaction evidence="5">
        <text>L-seryl-[protein] + ATP = O-phospho-L-seryl-[protein] + ADP + H(+)</text>
        <dbReference type="Rhea" id="RHEA:17989"/>
        <dbReference type="Rhea" id="RHEA-COMP:9863"/>
        <dbReference type="Rhea" id="RHEA-COMP:11604"/>
        <dbReference type="ChEBI" id="CHEBI:15378"/>
        <dbReference type="ChEBI" id="CHEBI:29999"/>
        <dbReference type="ChEBI" id="CHEBI:30616"/>
        <dbReference type="ChEBI" id="CHEBI:83421"/>
        <dbReference type="ChEBI" id="CHEBI:456216"/>
        <dbReference type="EC" id="2.7.11.1"/>
    </reaction>
</comment>
<dbReference type="STRING" id="703135.A0A2A9N7D0"/>
<feature type="region of interest" description="Disordered" evidence="6">
    <location>
        <begin position="752"/>
        <end position="833"/>
    </location>
</feature>
<keyword evidence="10" id="KW-1185">Reference proteome</keyword>
<feature type="compositionally biased region" description="Polar residues" evidence="6">
    <location>
        <begin position="1"/>
        <end position="24"/>
    </location>
</feature>
<dbReference type="InterPro" id="IPR011009">
    <property type="entry name" value="Kinase-like_dom_sf"/>
</dbReference>
<feature type="region of interest" description="Disordered" evidence="6">
    <location>
        <begin position="214"/>
        <end position="322"/>
    </location>
</feature>
<name>A0A2A9N7D0_9AGAR</name>
<feature type="compositionally biased region" description="Polar residues" evidence="6">
    <location>
        <begin position="235"/>
        <end position="272"/>
    </location>
</feature>
<dbReference type="PANTHER" id="PTHR45832:SF22">
    <property type="entry name" value="SERINE_THREONINE-PROTEIN KINASE SAMKA-RELATED"/>
    <property type="match status" value="1"/>
</dbReference>
<dbReference type="GO" id="GO:0004713">
    <property type="term" value="F:protein tyrosine kinase activity"/>
    <property type="evidence" value="ECO:0007669"/>
    <property type="project" value="InterPro"/>
</dbReference>
<feature type="compositionally biased region" description="Polar residues" evidence="6">
    <location>
        <begin position="492"/>
        <end position="510"/>
    </location>
</feature>
<feature type="compositionally biased region" description="Polar residues" evidence="6">
    <location>
        <begin position="306"/>
        <end position="317"/>
    </location>
</feature>
<dbReference type="SMART" id="SM00285">
    <property type="entry name" value="PBD"/>
    <property type="match status" value="1"/>
</dbReference>
<dbReference type="SMART" id="SM00219">
    <property type="entry name" value="TyrKc"/>
    <property type="match status" value="1"/>
</dbReference>
<feature type="compositionally biased region" description="Low complexity" evidence="6">
    <location>
        <begin position="769"/>
        <end position="781"/>
    </location>
</feature>
<feature type="region of interest" description="Disordered" evidence="6">
    <location>
        <begin position="477"/>
        <end position="615"/>
    </location>
</feature>
<proteinExistence type="inferred from homology"/>
<comment type="catalytic activity">
    <reaction evidence="4">
        <text>L-threonyl-[protein] + ATP = O-phospho-L-threonyl-[protein] + ADP + H(+)</text>
        <dbReference type="Rhea" id="RHEA:46608"/>
        <dbReference type="Rhea" id="RHEA-COMP:11060"/>
        <dbReference type="Rhea" id="RHEA-COMP:11605"/>
        <dbReference type="ChEBI" id="CHEBI:15378"/>
        <dbReference type="ChEBI" id="CHEBI:30013"/>
        <dbReference type="ChEBI" id="CHEBI:30616"/>
        <dbReference type="ChEBI" id="CHEBI:61977"/>
        <dbReference type="ChEBI" id="CHEBI:456216"/>
        <dbReference type="EC" id="2.7.11.1"/>
    </reaction>
</comment>
<evidence type="ECO:0000256" key="5">
    <source>
        <dbReference type="ARBA" id="ARBA00048679"/>
    </source>
</evidence>
<feature type="compositionally biased region" description="Basic and acidic residues" evidence="6">
    <location>
        <begin position="521"/>
        <end position="533"/>
    </location>
</feature>
<feature type="compositionally biased region" description="Low complexity" evidence="6">
    <location>
        <begin position="294"/>
        <end position="305"/>
    </location>
</feature>
<dbReference type="Pfam" id="PF00786">
    <property type="entry name" value="PBD"/>
    <property type="match status" value="1"/>
</dbReference>